<reference evidence="5" key="3">
    <citation type="journal article" date="2018" name="Mol. Plant Microbe Interact.">
        <title>Genome sequence resources for the wheat stripe rust pathogen (Puccinia striiformis f. sp. tritici) and the barley stripe rust pathogen (Puccinia striiformis f. sp. hordei).</title>
        <authorList>
            <person name="Xia C."/>
            <person name="Wang M."/>
            <person name="Yin C."/>
            <person name="Cornejo O.E."/>
            <person name="Hulbert S.H."/>
            <person name="Chen X."/>
        </authorList>
    </citation>
    <scope>NUCLEOTIDE SEQUENCE [LARGE SCALE GENOMIC DNA]</scope>
    <source>
        <strain evidence="5">93TX-2</strain>
    </source>
</reference>
<dbReference type="Pfam" id="PF09073">
    <property type="entry name" value="BUD22"/>
    <property type="match status" value="1"/>
</dbReference>
<dbReference type="VEuPathDB" id="FungiDB:PSHT_09973"/>
<dbReference type="EMBL" id="PKSM01000148">
    <property type="protein sequence ID" value="POW07339.1"/>
    <property type="molecule type" value="Genomic_DNA"/>
</dbReference>
<dbReference type="PANTHER" id="PTHR23325:SF1">
    <property type="entry name" value="SERUM RESPONSE FACTOR-BINDING PROTEIN 1"/>
    <property type="match status" value="1"/>
</dbReference>
<proteinExistence type="predicted"/>
<reference evidence="4 5" key="1">
    <citation type="submission" date="2017-12" db="EMBL/GenBank/DDBJ databases">
        <title>Gene loss provides genomic basis for host adaptation in cereal stripe rust fungi.</title>
        <authorList>
            <person name="Xia C."/>
        </authorList>
    </citation>
    <scope>NUCLEOTIDE SEQUENCE [LARGE SCALE GENOMIC DNA]</scope>
    <source>
        <strain evidence="4 5">93TX-2</strain>
    </source>
</reference>
<feature type="region of interest" description="Disordered" evidence="2">
    <location>
        <begin position="141"/>
        <end position="303"/>
    </location>
</feature>
<dbReference type="AlphaFoldDB" id="A0A2S4VCS9"/>
<feature type="domain" description="Bud22" evidence="3">
    <location>
        <begin position="27"/>
        <end position="384"/>
    </location>
</feature>
<dbReference type="GO" id="GO:0005634">
    <property type="term" value="C:nucleus"/>
    <property type="evidence" value="ECO:0007669"/>
    <property type="project" value="TreeGrafter"/>
</dbReference>
<dbReference type="OrthoDB" id="3364872at2759"/>
<evidence type="ECO:0000256" key="2">
    <source>
        <dbReference type="SAM" id="MobiDB-lite"/>
    </source>
</evidence>
<feature type="region of interest" description="Disordered" evidence="2">
    <location>
        <begin position="319"/>
        <end position="342"/>
    </location>
</feature>
<evidence type="ECO:0000259" key="3">
    <source>
        <dbReference type="Pfam" id="PF09073"/>
    </source>
</evidence>
<reference evidence="5" key="2">
    <citation type="journal article" date="2018" name="BMC Genomics">
        <title>Genomic insights into host adaptation between the wheat stripe rust pathogen (Puccinia striiformis f. sp. tritici) and the barley stripe rust pathogen (Puccinia striiformis f. sp. hordei).</title>
        <authorList>
            <person name="Xia C."/>
            <person name="Wang M."/>
            <person name="Yin C."/>
            <person name="Cornejo O.E."/>
            <person name="Hulbert S.H."/>
            <person name="Chen X."/>
        </authorList>
    </citation>
    <scope>NUCLEOTIDE SEQUENCE [LARGE SCALE GENOMIC DNA]</scope>
    <source>
        <strain evidence="5">93TX-2</strain>
    </source>
</reference>
<name>A0A2S4VCS9_9BASI</name>
<dbReference type="Proteomes" id="UP000238274">
    <property type="component" value="Unassembled WGS sequence"/>
</dbReference>
<dbReference type="PANTHER" id="PTHR23325">
    <property type="entry name" value="SERUM RESPONSE FACTOR-BINDING"/>
    <property type="match status" value="1"/>
</dbReference>
<protein>
    <recommendedName>
        <fullName evidence="3">Bud22 domain-containing protein</fullName>
    </recommendedName>
</protein>
<dbReference type="GO" id="GO:0030686">
    <property type="term" value="C:90S preribosome"/>
    <property type="evidence" value="ECO:0007669"/>
    <property type="project" value="TreeGrafter"/>
</dbReference>
<evidence type="ECO:0000313" key="4">
    <source>
        <dbReference type="EMBL" id="POW07339.1"/>
    </source>
</evidence>
<feature type="compositionally biased region" description="Acidic residues" evidence="2">
    <location>
        <begin position="203"/>
        <end position="220"/>
    </location>
</feature>
<organism evidence="4 5">
    <name type="scientific">Puccinia striiformis</name>
    <dbReference type="NCBI Taxonomy" id="27350"/>
    <lineage>
        <taxon>Eukaryota</taxon>
        <taxon>Fungi</taxon>
        <taxon>Dikarya</taxon>
        <taxon>Basidiomycota</taxon>
        <taxon>Pucciniomycotina</taxon>
        <taxon>Pucciniomycetes</taxon>
        <taxon>Pucciniales</taxon>
        <taxon>Pucciniaceae</taxon>
        <taxon>Puccinia</taxon>
    </lineage>
</organism>
<evidence type="ECO:0000256" key="1">
    <source>
        <dbReference type="ARBA" id="ARBA00023054"/>
    </source>
</evidence>
<feature type="compositionally biased region" description="Polar residues" evidence="2">
    <location>
        <begin position="141"/>
        <end position="152"/>
    </location>
</feature>
<dbReference type="InterPro" id="IPR015158">
    <property type="entry name" value="Bud22_dom"/>
</dbReference>
<keyword evidence="5" id="KW-1185">Reference proteome</keyword>
<feature type="compositionally biased region" description="Basic and acidic residues" evidence="2">
    <location>
        <begin position="272"/>
        <end position="282"/>
    </location>
</feature>
<evidence type="ECO:0000313" key="5">
    <source>
        <dbReference type="Proteomes" id="UP000238274"/>
    </source>
</evidence>
<comment type="caution">
    <text evidence="4">The sequence shown here is derived from an EMBL/GenBank/DDBJ whole genome shotgun (WGS) entry which is preliminary data.</text>
</comment>
<gene>
    <name evidence="4" type="ORF">PSHT_09973</name>
</gene>
<feature type="compositionally biased region" description="Acidic residues" evidence="2">
    <location>
        <begin position="174"/>
        <end position="195"/>
    </location>
</feature>
<dbReference type="VEuPathDB" id="FungiDB:PSTT_09855"/>
<sequence length="384" mass="43093">MFNLKTKSTVSRNGDTTQERTQELILALRNVTRATKKSKAFEIQHLVRKIRSLKEGKPIRSSNNVDSNTLEIDLNNIKSINVESLSKKILYIRLLKKPSLTELTRYEIFEELNNQSISLDKIENKISSSKSLAESIKQTISKLEQKQPQSKNKPIERKTTSETVEQQTRSGNDGSDENEEDREEEGELEGDELDEAVARELAELEEGNTTEEEETEEDQSESSSLHLPPPSKKPKLNKSKQPLPSSSTFLPALNIGYTLGDSDASGSDIDDLAIHKIEQERGRKNRRGQQARRAIAEKKYGKSAKHLIKVKPKDLIPNPNHHHHHQKSIVNGGGGGLTGSNSEPLSLVKRKISDPKLHPSWIAKQNQIQLLSNLKPSGKKIVFD</sequence>
<accession>A0A2S4VCS9</accession>
<dbReference type="GO" id="GO:0030490">
    <property type="term" value="P:maturation of SSU-rRNA"/>
    <property type="evidence" value="ECO:0007669"/>
    <property type="project" value="TreeGrafter"/>
</dbReference>
<dbReference type="InterPro" id="IPR037393">
    <property type="entry name" value="Bud22/SRFB1"/>
</dbReference>
<keyword evidence="1" id="KW-0175">Coiled coil</keyword>